<gene>
    <name evidence="2" type="primary">RPS13</name>
    <name evidence="2" type="ORF">SNAT2548_LOCUS30599</name>
</gene>
<feature type="transmembrane region" description="Helical" evidence="1">
    <location>
        <begin position="136"/>
        <end position="154"/>
    </location>
</feature>
<dbReference type="Proteomes" id="UP000604046">
    <property type="component" value="Unassembled WGS sequence"/>
</dbReference>
<organism evidence="2 3">
    <name type="scientific">Symbiodinium natans</name>
    <dbReference type="NCBI Taxonomy" id="878477"/>
    <lineage>
        <taxon>Eukaryota</taxon>
        <taxon>Sar</taxon>
        <taxon>Alveolata</taxon>
        <taxon>Dinophyceae</taxon>
        <taxon>Suessiales</taxon>
        <taxon>Symbiodiniaceae</taxon>
        <taxon>Symbiodinium</taxon>
    </lineage>
</organism>
<feature type="transmembrane region" description="Helical" evidence="1">
    <location>
        <begin position="86"/>
        <end position="108"/>
    </location>
</feature>
<evidence type="ECO:0000313" key="2">
    <source>
        <dbReference type="EMBL" id="CAE7545323.1"/>
    </source>
</evidence>
<proteinExistence type="predicted"/>
<accession>A0A812TWB3</accession>
<keyword evidence="1" id="KW-0812">Transmembrane</keyword>
<keyword evidence="1" id="KW-1133">Transmembrane helix</keyword>
<evidence type="ECO:0000256" key="1">
    <source>
        <dbReference type="SAM" id="Phobius"/>
    </source>
</evidence>
<keyword evidence="3" id="KW-1185">Reference proteome</keyword>
<evidence type="ECO:0000313" key="3">
    <source>
        <dbReference type="Proteomes" id="UP000604046"/>
    </source>
</evidence>
<reference evidence="2" key="1">
    <citation type="submission" date="2021-02" db="EMBL/GenBank/DDBJ databases">
        <authorList>
            <person name="Dougan E. K."/>
            <person name="Rhodes N."/>
            <person name="Thang M."/>
            <person name="Chan C."/>
        </authorList>
    </citation>
    <scope>NUCLEOTIDE SEQUENCE</scope>
</reference>
<keyword evidence="1" id="KW-0472">Membrane</keyword>
<protein>
    <submittedName>
        <fullName evidence="2">RPS13 protein</fullName>
    </submittedName>
</protein>
<dbReference type="OrthoDB" id="10391148at2759"/>
<comment type="caution">
    <text evidence="2">The sequence shown here is derived from an EMBL/GenBank/DDBJ whole genome shotgun (WGS) entry which is preliminary data.</text>
</comment>
<sequence>MRVTSKDIVQRIDRLQIFSRFADLNHLLVRSLVHRTTHAKPAEGVMLDDIGYGLREVKPRMALPAAELVDCMEEGLLQDAREVHQYVIGLCCVLVLLITCAGSAIFSLKQPSLAPASTLTSRYTLRCVRPADSTPGGSGACVFLLLVTSSLYGFGAG</sequence>
<dbReference type="EMBL" id="CAJNDS010002613">
    <property type="protein sequence ID" value="CAE7545323.1"/>
    <property type="molecule type" value="Genomic_DNA"/>
</dbReference>
<name>A0A812TWB3_9DINO</name>
<dbReference type="AlphaFoldDB" id="A0A812TWB3"/>